<dbReference type="Proteomes" id="UP001333110">
    <property type="component" value="Unassembled WGS sequence"/>
</dbReference>
<proteinExistence type="predicted"/>
<dbReference type="GO" id="GO:0007508">
    <property type="term" value="P:larval heart development"/>
    <property type="evidence" value="ECO:0007669"/>
    <property type="project" value="TreeGrafter"/>
</dbReference>
<organism evidence="1 2">
    <name type="scientific">Mycteria americana</name>
    <name type="common">Wood stork</name>
    <dbReference type="NCBI Taxonomy" id="33587"/>
    <lineage>
        <taxon>Eukaryota</taxon>
        <taxon>Metazoa</taxon>
        <taxon>Chordata</taxon>
        <taxon>Craniata</taxon>
        <taxon>Vertebrata</taxon>
        <taxon>Euteleostomi</taxon>
        <taxon>Archelosauria</taxon>
        <taxon>Archosauria</taxon>
        <taxon>Dinosauria</taxon>
        <taxon>Saurischia</taxon>
        <taxon>Theropoda</taxon>
        <taxon>Coelurosauria</taxon>
        <taxon>Aves</taxon>
        <taxon>Neognathae</taxon>
        <taxon>Neoaves</taxon>
        <taxon>Aequornithes</taxon>
        <taxon>Ciconiiformes</taxon>
        <taxon>Ciconiidae</taxon>
        <taxon>Mycteria</taxon>
    </lineage>
</organism>
<evidence type="ECO:0000313" key="1">
    <source>
        <dbReference type="EMBL" id="KAK4818194.1"/>
    </source>
</evidence>
<keyword evidence="2" id="KW-1185">Reference proteome</keyword>
<accession>A0AAN7RS88</accession>
<evidence type="ECO:0000313" key="2">
    <source>
        <dbReference type="Proteomes" id="UP001333110"/>
    </source>
</evidence>
<dbReference type="PANTHER" id="PTHR33395:SF22">
    <property type="entry name" value="REVERSE TRANSCRIPTASE DOMAIN-CONTAINING PROTEIN"/>
    <property type="match status" value="1"/>
</dbReference>
<comment type="caution">
    <text evidence="1">The sequence shown here is derived from an EMBL/GenBank/DDBJ whole genome shotgun (WGS) entry which is preliminary data.</text>
</comment>
<dbReference type="EMBL" id="JAUNZN010000007">
    <property type="protein sequence ID" value="KAK4818194.1"/>
    <property type="molecule type" value="Genomic_DNA"/>
</dbReference>
<evidence type="ECO:0008006" key="3">
    <source>
        <dbReference type="Google" id="ProtNLM"/>
    </source>
</evidence>
<dbReference type="GO" id="GO:0061343">
    <property type="term" value="P:cell adhesion involved in heart morphogenesis"/>
    <property type="evidence" value="ECO:0007669"/>
    <property type="project" value="TreeGrafter"/>
</dbReference>
<reference evidence="1 2" key="1">
    <citation type="journal article" date="2023" name="J. Hered.">
        <title>Chromosome-level genome of the wood stork (Mycteria americana) provides insight into avian chromosome evolution.</title>
        <authorList>
            <person name="Flamio R. Jr."/>
            <person name="Ramstad K.M."/>
        </authorList>
    </citation>
    <scope>NUCLEOTIDE SEQUENCE [LARGE SCALE GENOMIC DNA]</scope>
    <source>
        <strain evidence="1">JAX WOST 10</strain>
    </source>
</reference>
<sequence length="356" mass="39073">MHPKVLKEMANVLKEMKEMAKVLSNEGDGQSAEGDGQWQGCCISPLKGYVNGRGLQSPEKDKCTSHLQERQEGGSRELQAEGLQAVAVGYLWEVLNLFTKNLGGGLLTLFPCSSVRSLPQETVLHKLLQRSQVLPENLLQRGLLSPQGHRSCKEPAPVQGPTGSQPPLGIHLLWHGVLHGLQVDICSTMDLHGLQRDSLSHHGLHHGLQGNLCSGAWSTSSPSFFTGLVFTSKTGLQKSKNLDTSGKFWSKEDLLLVAEDQTGEYLSKLNLHNSIGPNGMHPQALRDLADDWRKAKVTPIFKKGKKEDPGNYRPVSLTSIPGQVMEYLISETISRHMKDKKVIESSKHGFKKGSQA</sequence>
<dbReference type="AlphaFoldDB" id="A0AAN7RS88"/>
<gene>
    <name evidence="1" type="ORF">QYF61_008578</name>
</gene>
<name>A0AAN7RS88_MYCAM</name>
<protein>
    <recommendedName>
        <fullName evidence="3">Rna-directed dna polymerase from mobile element jockey-like</fullName>
    </recommendedName>
</protein>
<dbReference type="PANTHER" id="PTHR33395">
    <property type="entry name" value="TRANSCRIPTASE, PUTATIVE-RELATED-RELATED"/>
    <property type="match status" value="1"/>
</dbReference>
<dbReference type="GO" id="GO:0031012">
    <property type="term" value="C:extracellular matrix"/>
    <property type="evidence" value="ECO:0007669"/>
    <property type="project" value="TreeGrafter"/>
</dbReference>